<name>A0A380JC26_STRDO</name>
<dbReference type="OrthoDB" id="2233180at2"/>
<feature type="compositionally biased region" description="Basic and acidic residues" evidence="1">
    <location>
        <begin position="13"/>
        <end position="22"/>
    </location>
</feature>
<proteinExistence type="predicted"/>
<dbReference type="Gene3D" id="1.25.40.10">
    <property type="entry name" value="Tetratricopeptide repeat domain"/>
    <property type="match status" value="1"/>
</dbReference>
<feature type="region of interest" description="Disordered" evidence="1">
    <location>
        <begin position="1"/>
        <end position="22"/>
    </location>
</feature>
<dbReference type="PROSITE" id="PS50943">
    <property type="entry name" value="HTH_CROC1"/>
    <property type="match status" value="1"/>
</dbReference>
<evidence type="ECO:0000313" key="4">
    <source>
        <dbReference type="Proteomes" id="UP000254082"/>
    </source>
</evidence>
<dbReference type="InterPro" id="IPR010982">
    <property type="entry name" value="Lambda_DNA-bd_dom_sf"/>
</dbReference>
<dbReference type="Proteomes" id="UP000254082">
    <property type="component" value="Unassembled WGS sequence"/>
</dbReference>
<dbReference type="SMART" id="SM00530">
    <property type="entry name" value="HTH_XRE"/>
    <property type="match status" value="1"/>
</dbReference>
<evidence type="ECO:0000259" key="2">
    <source>
        <dbReference type="PROSITE" id="PS50943"/>
    </source>
</evidence>
<dbReference type="RefSeq" id="WP_002996140.1">
    <property type="nucleotide sequence ID" value="NZ_UHFA01000002.1"/>
</dbReference>
<evidence type="ECO:0000313" key="3">
    <source>
        <dbReference type="EMBL" id="SUN35413.1"/>
    </source>
</evidence>
<dbReference type="GO" id="GO:0003677">
    <property type="term" value="F:DNA binding"/>
    <property type="evidence" value="ECO:0007669"/>
    <property type="project" value="InterPro"/>
</dbReference>
<reference evidence="3 4" key="1">
    <citation type="submission" date="2018-06" db="EMBL/GenBank/DDBJ databases">
        <authorList>
            <consortium name="Pathogen Informatics"/>
            <person name="Doyle S."/>
        </authorList>
    </citation>
    <scope>NUCLEOTIDE SEQUENCE [LARGE SCALE GENOMIC DNA]</scope>
    <source>
        <strain evidence="4">NCTC 11391</strain>
    </source>
</reference>
<sequence length="300" mass="34959">MPFKSKIGPQIRQKREAKQLSREKLCHDGSRLTVRQLIRIEKGQSLPSLDKLDYIAQQLGLKPSDLLAEEELTIPDTYFELKHRLVKFPTYGDPERVGQKQAMIEEAYEKYFTVLPEEELLFLDLSEKILNWSQTKKLVAIEEIYEDAFEQLQEKKIYNLNDLMVLGYYLIGIQQQKYYDKKLFNKLKNRLLEQEPSTDELYNIDLLSILISVLGVYVQHGDYGATLPVFKKVYQLIEETQQPSYRPSVMMVEAKYYLNVEGDKEQAGQLYDQAINFATLLGDQVLADGLREEKDRDNLA</sequence>
<organism evidence="3 4">
    <name type="scientific">Streptococcus downei MFe28</name>
    <dbReference type="NCBI Taxonomy" id="764290"/>
    <lineage>
        <taxon>Bacteria</taxon>
        <taxon>Bacillati</taxon>
        <taxon>Bacillota</taxon>
        <taxon>Bacilli</taxon>
        <taxon>Lactobacillales</taxon>
        <taxon>Streptococcaceae</taxon>
        <taxon>Streptococcus</taxon>
    </lineage>
</organism>
<dbReference type="InterPro" id="IPR011990">
    <property type="entry name" value="TPR-like_helical_dom_sf"/>
</dbReference>
<dbReference type="Pfam" id="PF01381">
    <property type="entry name" value="HTH_3"/>
    <property type="match status" value="1"/>
</dbReference>
<evidence type="ECO:0000256" key="1">
    <source>
        <dbReference type="SAM" id="MobiDB-lite"/>
    </source>
</evidence>
<feature type="domain" description="HTH cro/C1-type" evidence="2">
    <location>
        <begin position="11"/>
        <end position="66"/>
    </location>
</feature>
<keyword evidence="4" id="KW-1185">Reference proteome</keyword>
<dbReference type="Gene3D" id="1.10.260.40">
    <property type="entry name" value="lambda repressor-like DNA-binding domains"/>
    <property type="match status" value="1"/>
</dbReference>
<dbReference type="Pfam" id="PF18710">
    <property type="entry name" value="ComR_TPR"/>
    <property type="match status" value="1"/>
</dbReference>
<protein>
    <submittedName>
        <fullName evidence="3">Transcriptional regulator</fullName>
    </submittedName>
</protein>
<dbReference type="InterPro" id="IPR040799">
    <property type="entry name" value="ComR_TPR"/>
</dbReference>
<gene>
    <name evidence="3" type="primary">plcR</name>
    <name evidence="3" type="ORF">NCTC11391_00417</name>
</gene>
<dbReference type="SUPFAM" id="SSF47413">
    <property type="entry name" value="lambda repressor-like DNA-binding domains"/>
    <property type="match status" value="1"/>
</dbReference>
<dbReference type="InterPro" id="IPR001387">
    <property type="entry name" value="Cro/C1-type_HTH"/>
</dbReference>
<dbReference type="AlphaFoldDB" id="A0A380JC26"/>
<dbReference type="EMBL" id="UHFA01000002">
    <property type="protein sequence ID" value="SUN35413.1"/>
    <property type="molecule type" value="Genomic_DNA"/>
</dbReference>
<dbReference type="CDD" id="cd00093">
    <property type="entry name" value="HTH_XRE"/>
    <property type="match status" value="1"/>
</dbReference>
<accession>A0A380JC26</accession>